<sequence>MNKEIGIAKKIYNNLYKRDVDSTLNIFLCGADTGRTDSFRYLLNSEFQKHARFNVVYPEFIFATLLNRKDDNLLELEDELAKYVDLIIIPLEGQGTLAEIGAFTVNKKLLPKIIAINDFKYRNAKSFINLGPLDLIKKNNPKNLVFFHKGRESEILEELIESISKKRYEKKHSYDLANIFNLSRYIFYLISIFQPLSKDGIIEKLNEFTSEKEDEKIKMKFIDASIQILIQKNRIEKDIKSDFSEAFGLTTEGHQYVYEELIPKLAIVNDFNKIRLQIINNRSKRKKKIMDKELKLLALK</sequence>
<dbReference type="RefSeq" id="WP_055151605.1">
    <property type="nucleotide sequence ID" value="NZ_JXSZ01000015.1"/>
</dbReference>
<reference evidence="1 2" key="1">
    <citation type="submission" date="2015-07" db="EMBL/GenBank/DDBJ databases">
        <title>The draft genome sequence of Leadbetterella sp. JN14-9.</title>
        <authorList>
            <person name="Liu Y."/>
            <person name="Du J."/>
            <person name="Shao Z."/>
        </authorList>
    </citation>
    <scope>NUCLEOTIDE SEQUENCE [LARGE SCALE GENOMIC DNA]</scope>
    <source>
        <strain evidence="1 2">JN14-9</strain>
    </source>
</reference>
<gene>
    <name evidence="1" type="ORF">AFM12_18475</name>
</gene>
<proteinExistence type="predicted"/>
<dbReference type="Proteomes" id="UP000050454">
    <property type="component" value="Unassembled WGS sequence"/>
</dbReference>
<evidence type="ECO:0000313" key="2">
    <source>
        <dbReference type="Proteomes" id="UP000050454"/>
    </source>
</evidence>
<keyword evidence="2" id="KW-1185">Reference proteome</keyword>
<dbReference type="InterPro" id="IPR049725">
    <property type="entry name" value="STM3845-like"/>
</dbReference>
<dbReference type="NCBIfam" id="NF038232">
    <property type="entry name" value="STM3845_fam"/>
    <property type="match status" value="1"/>
</dbReference>
<protein>
    <submittedName>
        <fullName evidence="1">Uncharacterized protein</fullName>
    </submittedName>
</protein>
<organism evidence="1 2">
    <name type="scientific">Jiulongibacter sediminis</name>
    <dbReference type="NCBI Taxonomy" id="1605367"/>
    <lineage>
        <taxon>Bacteria</taxon>
        <taxon>Pseudomonadati</taxon>
        <taxon>Bacteroidota</taxon>
        <taxon>Cytophagia</taxon>
        <taxon>Cytophagales</taxon>
        <taxon>Leadbetterellaceae</taxon>
        <taxon>Jiulongibacter</taxon>
    </lineage>
</organism>
<name>A0A0P7C4C9_9BACT</name>
<dbReference type="EMBL" id="LGTQ01000015">
    <property type="protein sequence ID" value="KPM46749.1"/>
    <property type="molecule type" value="Genomic_DNA"/>
</dbReference>
<dbReference type="AlphaFoldDB" id="A0A0P7C4C9"/>
<evidence type="ECO:0000313" key="1">
    <source>
        <dbReference type="EMBL" id="KPM46749.1"/>
    </source>
</evidence>
<dbReference type="OrthoDB" id="230260at2"/>
<comment type="caution">
    <text evidence="1">The sequence shown here is derived from an EMBL/GenBank/DDBJ whole genome shotgun (WGS) entry which is preliminary data.</text>
</comment>
<accession>A0A0P7C4C9</accession>